<evidence type="ECO:0000313" key="2">
    <source>
        <dbReference type="Proteomes" id="UP000186914"/>
    </source>
</evidence>
<organism evidence="1 2">
    <name type="scientific">Haladaptatus litoreus</name>
    <dbReference type="NCBI Taxonomy" id="553468"/>
    <lineage>
        <taxon>Archaea</taxon>
        <taxon>Methanobacteriati</taxon>
        <taxon>Methanobacteriota</taxon>
        <taxon>Stenosarchaea group</taxon>
        <taxon>Halobacteria</taxon>
        <taxon>Halobacteriales</taxon>
        <taxon>Haladaptataceae</taxon>
        <taxon>Haladaptatus</taxon>
    </lineage>
</organism>
<dbReference type="NCBIfam" id="NF041918">
    <property type="entry name" value="SAMP1"/>
    <property type="match status" value="1"/>
</dbReference>
<dbReference type="Pfam" id="PF02597">
    <property type="entry name" value="ThiS"/>
    <property type="match status" value="1"/>
</dbReference>
<dbReference type="InterPro" id="IPR010038">
    <property type="entry name" value="MoaD_arc-typ"/>
</dbReference>
<proteinExistence type="predicted"/>
<dbReference type="Gene3D" id="3.10.20.30">
    <property type="match status" value="1"/>
</dbReference>
<dbReference type="InterPro" id="IPR052045">
    <property type="entry name" value="Sulfur_Carrier/Prot_Modifier"/>
</dbReference>
<evidence type="ECO:0000313" key="1">
    <source>
        <dbReference type="EMBL" id="SIR30108.1"/>
    </source>
</evidence>
<dbReference type="InterPro" id="IPR012675">
    <property type="entry name" value="Beta-grasp_dom_sf"/>
</dbReference>
<dbReference type="OrthoDB" id="134663at2157"/>
<protein>
    <submittedName>
        <fullName evidence="1">Molybdopterin synthase sulfur carrier subunit</fullName>
    </submittedName>
</protein>
<dbReference type="Proteomes" id="UP000186914">
    <property type="component" value="Unassembled WGS sequence"/>
</dbReference>
<keyword evidence="2" id="KW-1185">Reference proteome</keyword>
<dbReference type="InterPro" id="IPR016155">
    <property type="entry name" value="Mopterin_synth/thiamin_S_b"/>
</dbReference>
<gene>
    <name evidence="1" type="ORF">SAMN05421858_2159</name>
</gene>
<accession>A0A1N6ZTF6</accession>
<dbReference type="AlphaFoldDB" id="A0A1N6ZTF6"/>
<dbReference type="PANTHER" id="PTHR38031:SF1">
    <property type="entry name" value="SULFUR CARRIER PROTEIN CYSO"/>
    <property type="match status" value="1"/>
</dbReference>
<sequence length="89" mass="9815">MELTLRFFANFREDVGQKELEREFSSGSNVGEVLESLSKEYGIDVFEDGELRPHVSIMKNGKDVVHLDGTETALAEGDRLSIFPPVAGG</sequence>
<name>A0A1N6ZTF6_9EURY</name>
<reference evidence="2" key="1">
    <citation type="submission" date="2017-01" db="EMBL/GenBank/DDBJ databases">
        <authorList>
            <person name="Varghese N."/>
            <person name="Submissions S."/>
        </authorList>
    </citation>
    <scope>NUCLEOTIDE SEQUENCE [LARGE SCALE GENOMIC DNA]</scope>
    <source>
        <strain evidence="2">CGMCC 1.7737</strain>
    </source>
</reference>
<dbReference type="PANTHER" id="PTHR38031">
    <property type="entry name" value="SULFUR CARRIER PROTEIN SLR0821-RELATED"/>
    <property type="match status" value="1"/>
</dbReference>
<dbReference type="EMBL" id="FTNO01000001">
    <property type="protein sequence ID" value="SIR30108.1"/>
    <property type="molecule type" value="Genomic_DNA"/>
</dbReference>
<dbReference type="SUPFAM" id="SSF54285">
    <property type="entry name" value="MoaD/ThiS"/>
    <property type="match status" value="1"/>
</dbReference>
<dbReference type="CDD" id="cd17505">
    <property type="entry name" value="Ubl_SAMP1_like"/>
    <property type="match status" value="1"/>
</dbReference>
<dbReference type="InterPro" id="IPR003749">
    <property type="entry name" value="ThiS/MoaD-like"/>
</dbReference>
<dbReference type="InterPro" id="IPR054834">
    <property type="entry name" value="SAMP1_3"/>
</dbReference>
<dbReference type="NCBIfam" id="TIGR01687">
    <property type="entry name" value="moaD_arch"/>
    <property type="match status" value="1"/>
</dbReference>
<dbReference type="RefSeq" id="WP_076430051.1">
    <property type="nucleotide sequence ID" value="NZ_FTNO01000001.1"/>
</dbReference>